<evidence type="ECO:0000313" key="3">
    <source>
        <dbReference type="EMBL" id="TSJ67855.1"/>
    </source>
</evidence>
<feature type="domain" description="Glycosyl transferase family 1" evidence="1">
    <location>
        <begin position="185"/>
        <end position="344"/>
    </location>
</feature>
<dbReference type="Proteomes" id="UP000316425">
    <property type="component" value="Unassembled WGS sequence"/>
</dbReference>
<evidence type="ECO:0000259" key="1">
    <source>
        <dbReference type="Pfam" id="PF00534"/>
    </source>
</evidence>
<sequence length="373" mass="42255">MNKKIGIVCYPTVGGSGVVATELGMHLSDRDYEIHFISQTMPFRLKRLDPNIFFHEVEIANYPVFKHPPYDLSLASKIAEVIDREQLDIIHAHYAMPHAICALLAKQMAKKDVRVITTLHGTDITVLGIDPSLTNLIRFGIEESDAVTAVSYSLRDQTKELLNIQKDIEVVHNFIESDKIDEPTDKKELKRKLSIQPAEKVMIHISNFRKVKRVQDVIHVFHRVQQTVNTKLLLVGDGPEYGDAYQLVQNLGLQDQVIFMGRQDNIHDLFAISDLNLLVSEKESFGLVLLEAMVAGVPSIGSNTGGIPEVIKDGETGYICEVGDIEAMSKRAIHLLTQESEWKRQSTLSKERVRECFDAEQIIKRYENLYYEV</sequence>
<dbReference type="RefSeq" id="WP_144087615.1">
    <property type="nucleotide sequence ID" value="NZ_VMHE01000001.1"/>
</dbReference>
<dbReference type="Gene3D" id="3.40.50.2000">
    <property type="entry name" value="Glycogen Phosphorylase B"/>
    <property type="match status" value="2"/>
</dbReference>
<dbReference type="AlphaFoldDB" id="A0A556PU15"/>
<name>A0A556PU15_9BACI</name>
<dbReference type="OrthoDB" id="9810929at2"/>
<dbReference type="InterPro" id="IPR028098">
    <property type="entry name" value="Glyco_trans_4-like_N"/>
</dbReference>
<gene>
    <name evidence="3" type="primary">bshA</name>
    <name evidence="3" type="ORF">FPQ13_00315</name>
</gene>
<proteinExistence type="predicted"/>
<accession>A0A556PU15</accession>
<dbReference type="SUPFAM" id="SSF53756">
    <property type="entry name" value="UDP-Glycosyltransferase/glycogen phosphorylase"/>
    <property type="match status" value="1"/>
</dbReference>
<dbReference type="Pfam" id="PF13439">
    <property type="entry name" value="Glyco_transf_4"/>
    <property type="match status" value="1"/>
</dbReference>
<dbReference type="GO" id="GO:0016757">
    <property type="term" value="F:glycosyltransferase activity"/>
    <property type="evidence" value="ECO:0007669"/>
    <property type="project" value="InterPro"/>
</dbReference>
<evidence type="ECO:0000313" key="4">
    <source>
        <dbReference type="Proteomes" id="UP000316425"/>
    </source>
</evidence>
<organism evidence="3 4">
    <name type="scientific">Allobacillus salarius</name>
    <dbReference type="NCBI Taxonomy" id="1955272"/>
    <lineage>
        <taxon>Bacteria</taxon>
        <taxon>Bacillati</taxon>
        <taxon>Bacillota</taxon>
        <taxon>Bacilli</taxon>
        <taxon>Bacillales</taxon>
        <taxon>Bacillaceae</taxon>
        <taxon>Allobacillus</taxon>
    </lineage>
</organism>
<keyword evidence="4" id="KW-1185">Reference proteome</keyword>
<evidence type="ECO:0000259" key="2">
    <source>
        <dbReference type="Pfam" id="PF13439"/>
    </source>
</evidence>
<comment type="caution">
    <text evidence="3">The sequence shown here is derived from an EMBL/GenBank/DDBJ whole genome shotgun (WGS) entry which is preliminary data.</text>
</comment>
<dbReference type="NCBIfam" id="TIGR03999">
    <property type="entry name" value="thiol_BshA"/>
    <property type="match status" value="1"/>
</dbReference>
<dbReference type="InterPro" id="IPR001296">
    <property type="entry name" value="Glyco_trans_1"/>
</dbReference>
<dbReference type="EMBL" id="VMHE01000001">
    <property type="protein sequence ID" value="TSJ67855.1"/>
    <property type="molecule type" value="Genomic_DNA"/>
</dbReference>
<dbReference type="InterPro" id="IPR023881">
    <property type="entry name" value="Thiol_BshA"/>
</dbReference>
<dbReference type="Pfam" id="PF00534">
    <property type="entry name" value="Glycos_transf_1"/>
    <property type="match status" value="1"/>
</dbReference>
<dbReference type="PANTHER" id="PTHR12526">
    <property type="entry name" value="GLYCOSYLTRANSFERASE"/>
    <property type="match status" value="1"/>
</dbReference>
<feature type="domain" description="Glycosyltransferase subfamily 4-like N-terminal" evidence="2">
    <location>
        <begin position="13"/>
        <end position="178"/>
    </location>
</feature>
<reference evidence="3 4" key="1">
    <citation type="submission" date="2019-07" db="EMBL/GenBank/DDBJ databases">
        <title>Allobacillus sp. nov. SKP isolated from shrimp paste of Euphausiacea.</title>
        <authorList>
            <person name="Kanchanasin P."/>
            <person name="Tanasupawat S."/>
            <person name="Shi W."/>
            <person name="Wu L."/>
            <person name="Ma J."/>
        </authorList>
    </citation>
    <scope>NUCLEOTIDE SEQUENCE [LARGE SCALE GENOMIC DNA]</scope>
    <source>
        <strain evidence="3 4">SKP4-8</strain>
    </source>
</reference>
<dbReference type="PANTHER" id="PTHR12526:SF599">
    <property type="entry name" value="N-ACETYL-ALPHA-D-GLUCOSAMINYL L-MALATE SYNTHASE"/>
    <property type="match status" value="1"/>
</dbReference>
<protein>
    <submittedName>
        <fullName evidence="3">N-acetyl-alpha-D-glucosaminyl L-malate synthase BshA</fullName>
    </submittedName>
</protein>
<dbReference type="GO" id="GO:0071793">
    <property type="term" value="P:bacillithiol biosynthetic process"/>
    <property type="evidence" value="ECO:0007669"/>
    <property type="project" value="InterPro"/>
</dbReference>